<proteinExistence type="predicted"/>
<protein>
    <submittedName>
        <fullName evidence="1">Uncharacterized protein</fullName>
    </submittedName>
</protein>
<dbReference type="EMBL" id="AP024085">
    <property type="protein sequence ID" value="BCL57455.1"/>
    <property type="molecule type" value="Genomic_DNA"/>
</dbReference>
<accession>A0A7I8E4G3</accession>
<dbReference type="RefSeq" id="WP_195947085.1">
    <property type="nucleotide sequence ID" value="NZ_AP024085.1"/>
</dbReference>
<organism evidence="1 2">
    <name type="scientific">Faecalibacillus intestinalis</name>
    <dbReference type="NCBI Taxonomy" id="1982626"/>
    <lineage>
        <taxon>Bacteria</taxon>
        <taxon>Bacillati</taxon>
        <taxon>Bacillota</taxon>
        <taxon>Erysipelotrichia</taxon>
        <taxon>Erysipelotrichales</taxon>
        <taxon>Coprobacillaceae</taxon>
        <taxon>Faecalibacillus</taxon>
    </lineage>
</organism>
<dbReference type="KEGG" id="fit:Fi14EGH31_11670"/>
<evidence type="ECO:0000313" key="1">
    <source>
        <dbReference type="EMBL" id="BCL57455.1"/>
    </source>
</evidence>
<gene>
    <name evidence="1" type="ORF">Fi14EGH31_11670</name>
</gene>
<dbReference type="GeneID" id="70579601"/>
<sequence length="358" mass="41665">MEIMHARIDSSTRSDDLYLKEMPVIAKFKKAEFIIGKKASLDDNDFYIELSKEYFKKMDIQKNDLIYIPNSEFGGFAKKIQNADDSTVKITGVNWRYFLHRFVIFPKYNSNYKARDDYLTIDNKEIHKALEILFNNVFYSAFLKLYRVSDKDTQINMTTSSRYDYLYDKIINVLDEKNMRLKVYHTYDYDDRNIVVEAVEKNVIDDVYNRDYSIEITSSIDSTNSVDTMIALGKGDLHDRKIVLIKHSIDEDGNDAFEKITDLSKDEIGNIDSSMYVYDYKSCESDDDLVEKAIEEFKNHLETKEINLGVTSLKKELELGDIITSVDDITGLSIETEITRKILTIENGMKKIEYKVGE</sequence>
<name>A0A7I8E4G3_9FIRM</name>
<dbReference type="AlphaFoldDB" id="A0A7I8E4G3"/>
<evidence type="ECO:0000313" key="2">
    <source>
        <dbReference type="Proteomes" id="UP000593842"/>
    </source>
</evidence>
<dbReference type="Proteomes" id="UP000593842">
    <property type="component" value="Chromosome"/>
</dbReference>
<reference evidence="2" key="1">
    <citation type="submission" date="2020-09" db="EMBL/GenBank/DDBJ databases">
        <title>Complete genome sequencing of Faecalibacillus intestinalis strain 14EGH31.</title>
        <authorList>
            <person name="Sakamoto M."/>
            <person name="Murakami T."/>
            <person name="Mori H."/>
        </authorList>
    </citation>
    <scope>NUCLEOTIDE SEQUENCE [LARGE SCALE GENOMIC DNA]</scope>
    <source>
        <strain evidence="2">14EGH31</strain>
    </source>
</reference>